<gene>
    <name evidence="9" type="ORF">V9T40_006781</name>
</gene>
<feature type="binding site" evidence="6">
    <location>
        <position position="64"/>
    </location>
    <ligand>
        <name>Zn(2+)</name>
        <dbReference type="ChEBI" id="CHEBI:29105"/>
    </ligand>
</feature>
<dbReference type="GO" id="GO:0005634">
    <property type="term" value="C:nucleus"/>
    <property type="evidence" value="ECO:0007669"/>
    <property type="project" value="InterPro"/>
</dbReference>
<dbReference type="SUPFAM" id="SSF57716">
    <property type="entry name" value="Glucocorticoid receptor-like (DNA-binding domain)"/>
    <property type="match status" value="1"/>
</dbReference>
<feature type="binding site" evidence="6">
    <location>
        <position position="20"/>
    </location>
    <ligand>
        <name>Zn(2+)</name>
        <dbReference type="ChEBI" id="CHEBI:29105"/>
    </ligand>
</feature>
<dbReference type="InterPro" id="IPR036236">
    <property type="entry name" value="Znf_C2H2_sf"/>
</dbReference>
<evidence type="ECO:0000256" key="3">
    <source>
        <dbReference type="ARBA" id="ARBA00022771"/>
    </source>
</evidence>
<name>A0AAN9Y9L0_9HEMI</name>
<reference evidence="9 10" key="1">
    <citation type="submission" date="2024-03" db="EMBL/GenBank/DDBJ databases">
        <title>Adaptation during the transition from Ophiocordyceps entomopathogen to insect associate is accompanied by gene loss and intensified selection.</title>
        <authorList>
            <person name="Ward C.M."/>
            <person name="Onetto C.A."/>
            <person name="Borneman A.R."/>
        </authorList>
    </citation>
    <scope>NUCLEOTIDE SEQUENCE [LARGE SCALE GENOMIC DNA]</scope>
    <source>
        <strain evidence="9">AWRI1</strain>
        <tissue evidence="9">Single Adult Female</tissue>
    </source>
</reference>
<dbReference type="GO" id="GO:0000977">
    <property type="term" value="F:RNA polymerase II transcription regulatory region sequence-specific DNA binding"/>
    <property type="evidence" value="ECO:0007669"/>
    <property type="project" value="TreeGrafter"/>
</dbReference>
<comment type="caution">
    <text evidence="9">The sequence shown here is derived from an EMBL/GenBank/DDBJ whole genome shotgun (WGS) entry which is preliminary data.</text>
</comment>
<feature type="domain" description="ZAD" evidence="8">
    <location>
        <begin position="15"/>
        <end position="91"/>
    </location>
</feature>
<evidence type="ECO:0000256" key="2">
    <source>
        <dbReference type="ARBA" id="ARBA00022737"/>
    </source>
</evidence>
<dbReference type="FunFam" id="3.30.160.60:FF:000176">
    <property type="entry name" value="zinc finger protein 70"/>
    <property type="match status" value="1"/>
</dbReference>
<evidence type="ECO:0000256" key="5">
    <source>
        <dbReference type="PROSITE-ProRule" id="PRU00042"/>
    </source>
</evidence>
<keyword evidence="3 5" id="KW-0863">Zinc-finger</keyword>
<keyword evidence="4 6" id="KW-0862">Zinc</keyword>
<dbReference type="Pfam" id="PF00096">
    <property type="entry name" value="zf-C2H2"/>
    <property type="match status" value="7"/>
</dbReference>
<dbReference type="SUPFAM" id="SSF57667">
    <property type="entry name" value="beta-beta-alpha zinc fingers"/>
    <property type="match status" value="5"/>
</dbReference>
<dbReference type="AlphaFoldDB" id="A0AAN9Y9L0"/>
<evidence type="ECO:0000259" key="7">
    <source>
        <dbReference type="PROSITE" id="PS50157"/>
    </source>
</evidence>
<evidence type="ECO:0000256" key="4">
    <source>
        <dbReference type="ARBA" id="ARBA00022833"/>
    </source>
</evidence>
<dbReference type="SMART" id="SM00355">
    <property type="entry name" value="ZnF_C2H2"/>
    <property type="match status" value="12"/>
</dbReference>
<dbReference type="Proteomes" id="UP001367676">
    <property type="component" value="Unassembled WGS sequence"/>
</dbReference>
<evidence type="ECO:0000313" key="9">
    <source>
        <dbReference type="EMBL" id="KAK7602807.1"/>
    </source>
</evidence>
<dbReference type="InterPro" id="IPR012934">
    <property type="entry name" value="Znf_AD"/>
</dbReference>
<dbReference type="PROSITE" id="PS00028">
    <property type="entry name" value="ZINC_FINGER_C2H2_1"/>
    <property type="match status" value="8"/>
</dbReference>
<feature type="domain" description="C2H2-type" evidence="7">
    <location>
        <begin position="617"/>
        <end position="644"/>
    </location>
</feature>
<feature type="domain" description="C2H2-type" evidence="7">
    <location>
        <begin position="561"/>
        <end position="588"/>
    </location>
</feature>
<evidence type="ECO:0000259" key="8">
    <source>
        <dbReference type="PROSITE" id="PS51915"/>
    </source>
</evidence>
<feature type="domain" description="C2H2-type" evidence="7">
    <location>
        <begin position="266"/>
        <end position="289"/>
    </location>
</feature>
<evidence type="ECO:0000256" key="6">
    <source>
        <dbReference type="PROSITE-ProRule" id="PRU01263"/>
    </source>
</evidence>
<feature type="domain" description="C2H2-type" evidence="7">
    <location>
        <begin position="409"/>
        <end position="436"/>
    </location>
</feature>
<evidence type="ECO:0000256" key="1">
    <source>
        <dbReference type="ARBA" id="ARBA00022723"/>
    </source>
</evidence>
<dbReference type="PROSITE" id="PS50157">
    <property type="entry name" value="ZINC_FINGER_C2H2_2"/>
    <property type="match status" value="8"/>
</dbReference>
<organism evidence="9 10">
    <name type="scientific">Parthenolecanium corni</name>
    <dbReference type="NCBI Taxonomy" id="536013"/>
    <lineage>
        <taxon>Eukaryota</taxon>
        <taxon>Metazoa</taxon>
        <taxon>Ecdysozoa</taxon>
        <taxon>Arthropoda</taxon>
        <taxon>Hexapoda</taxon>
        <taxon>Insecta</taxon>
        <taxon>Pterygota</taxon>
        <taxon>Neoptera</taxon>
        <taxon>Paraneoptera</taxon>
        <taxon>Hemiptera</taxon>
        <taxon>Sternorrhyncha</taxon>
        <taxon>Coccoidea</taxon>
        <taxon>Coccidae</taxon>
        <taxon>Parthenolecanium</taxon>
    </lineage>
</organism>
<keyword evidence="1 6" id="KW-0479">Metal-binding</keyword>
<dbReference type="Gene3D" id="3.40.1800.20">
    <property type="match status" value="1"/>
</dbReference>
<feature type="domain" description="C2H2-type" evidence="7">
    <location>
        <begin position="645"/>
        <end position="667"/>
    </location>
</feature>
<dbReference type="EMBL" id="JBBCAQ010000007">
    <property type="protein sequence ID" value="KAK7602807.1"/>
    <property type="molecule type" value="Genomic_DNA"/>
</dbReference>
<dbReference type="FunFam" id="3.30.160.60:FF:000557">
    <property type="entry name" value="zinc finger and SCAN domain-containing protein 29"/>
    <property type="match status" value="1"/>
</dbReference>
<proteinExistence type="predicted"/>
<keyword evidence="10" id="KW-1185">Reference proteome</keyword>
<dbReference type="InterPro" id="IPR013087">
    <property type="entry name" value="Znf_C2H2_type"/>
</dbReference>
<evidence type="ECO:0000313" key="10">
    <source>
        <dbReference type="Proteomes" id="UP001367676"/>
    </source>
</evidence>
<protein>
    <submittedName>
        <fullName evidence="9">Uncharacterized protein</fullName>
    </submittedName>
</protein>
<dbReference type="Gene3D" id="3.30.160.60">
    <property type="entry name" value="Classic Zinc Finger"/>
    <property type="match status" value="8"/>
</dbReference>
<accession>A0AAN9Y9L0</accession>
<feature type="domain" description="C2H2-type" evidence="7">
    <location>
        <begin position="324"/>
        <end position="351"/>
    </location>
</feature>
<dbReference type="SMART" id="SM00868">
    <property type="entry name" value="zf-AD"/>
    <property type="match status" value="1"/>
</dbReference>
<keyword evidence="2" id="KW-0677">Repeat</keyword>
<feature type="domain" description="C2H2-type" evidence="7">
    <location>
        <begin position="533"/>
        <end position="560"/>
    </location>
</feature>
<dbReference type="PROSITE" id="PS51915">
    <property type="entry name" value="ZAD"/>
    <property type="match status" value="1"/>
</dbReference>
<dbReference type="GO" id="GO:0000981">
    <property type="term" value="F:DNA-binding transcription factor activity, RNA polymerase II-specific"/>
    <property type="evidence" value="ECO:0007669"/>
    <property type="project" value="TreeGrafter"/>
</dbReference>
<dbReference type="Pfam" id="PF07776">
    <property type="entry name" value="zf-AD"/>
    <property type="match status" value="1"/>
</dbReference>
<feature type="domain" description="C2H2-type" evidence="7">
    <location>
        <begin position="504"/>
        <end position="532"/>
    </location>
</feature>
<dbReference type="PANTHER" id="PTHR24409">
    <property type="entry name" value="ZINC FINGER PROTEIN 142"/>
    <property type="match status" value="1"/>
</dbReference>
<feature type="binding site" evidence="6">
    <location>
        <position position="17"/>
    </location>
    <ligand>
        <name>Zn(2+)</name>
        <dbReference type="ChEBI" id="CHEBI:29105"/>
    </ligand>
</feature>
<dbReference type="GO" id="GO:0008270">
    <property type="term" value="F:zinc ion binding"/>
    <property type="evidence" value="ECO:0007669"/>
    <property type="project" value="UniProtKB-UniRule"/>
</dbReference>
<feature type="binding site" evidence="6">
    <location>
        <position position="67"/>
    </location>
    <ligand>
        <name>Zn(2+)</name>
        <dbReference type="ChEBI" id="CHEBI:29105"/>
    </ligand>
</feature>
<sequence>MNVEDELKEKPASEELCRLCANPDKQLIPIFQGEGIEHNIAEQIKKYIPVITVTKVDKLPLQICYQCTSTLIAWHNFFEQCRVADNRLREILSENEKFNQDDESCHDFADNFCDDFEDKATVDGKTGDDTQKEAAPSESTVCDVQIMEISDNNTIDISKDVKSVSENLSDSRFYYLKSVGNNSSVPSCSRCLRMTNKSAEKQYGHANMLGTRGRRHSKSEMLQVEDAIVAPPTDIKLLEKECLSSICPCIWSNYNDCSQCAPYNKFRCAYCPMVFLETQLRNRHMRKTHQDRLFDYCFNWLYENSLKSRIEVAPLEEEKTVSTFQCNECAATFFDKKVLIKHLRIHKTNEEIEVNSDVFLCDHCSVTSATKVALIAHLRLAHADIFGDLTAYGVEAAQDGAKERNTDFHKCDVCGRIFRKRSSLIRHQNSHSSGQFACSKREKRFASEKALSDHNLRRHKKLPKNALVANECKYLKCDRCSFTCRNGRSKFEDHVRLHTGEKPFTCETCGKQFRTRSHLGTHQRCVHDGVKKFACDICERCFSSRRYMEDHRRIHTGEKPLICHLCGQSFRQSSSLQKHVDSHMGVKRHACHLCSNRYSSIHRLNFHIKRHMGVATHVCTQCGKAFVDQRQLRDHYVVHSEARPHVCPQCGAGFKLRKHLIQHGRTHRFLSSSKTVDP</sequence>